<evidence type="ECO:0000256" key="2">
    <source>
        <dbReference type="ARBA" id="ARBA00022980"/>
    </source>
</evidence>
<gene>
    <name evidence="4" type="ORF">ENJ78_00945</name>
</gene>
<evidence type="ECO:0000313" key="4">
    <source>
        <dbReference type="EMBL" id="HHH14258.1"/>
    </source>
</evidence>
<reference evidence="4" key="1">
    <citation type="journal article" date="2020" name="mSystems">
        <title>Genome- and Community-Level Interaction Insights into Carbon Utilization and Element Cycling Functions of Hydrothermarchaeota in Hydrothermal Sediment.</title>
        <authorList>
            <person name="Zhou Z."/>
            <person name="Liu Y."/>
            <person name="Xu W."/>
            <person name="Pan J."/>
            <person name="Luo Z.H."/>
            <person name="Li M."/>
        </authorList>
    </citation>
    <scope>NUCLEOTIDE SEQUENCE [LARGE SCALE GENOMIC DNA]</scope>
    <source>
        <strain evidence="4">HyVt-517</strain>
    </source>
</reference>
<accession>A0A7V5J0P9</accession>
<dbReference type="InterPro" id="IPR036419">
    <property type="entry name" value="Ribosomal_S3_C_sf"/>
</dbReference>
<name>A0A7V5J0P9_UNCKA</name>
<dbReference type="SUPFAM" id="SSF54821">
    <property type="entry name" value="Ribosomal protein S3 C-terminal domain"/>
    <property type="match status" value="1"/>
</dbReference>
<protein>
    <submittedName>
        <fullName evidence="4">30S ribosomal protein S3</fullName>
    </submittedName>
</protein>
<comment type="similarity">
    <text evidence="1">Belongs to the universal ribosomal protein uS3 family.</text>
</comment>
<keyword evidence="2 4" id="KW-0689">Ribosomal protein</keyword>
<evidence type="ECO:0000256" key="1">
    <source>
        <dbReference type="ARBA" id="ARBA00010761"/>
    </source>
</evidence>
<dbReference type="GO" id="GO:1990904">
    <property type="term" value="C:ribonucleoprotein complex"/>
    <property type="evidence" value="ECO:0007669"/>
    <property type="project" value="UniProtKB-KW"/>
</dbReference>
<keyword evidence="3" id="KW-0687">Ribonucleoprotein</keyword>
<organism evidence="4">
    <name type="scientific">candidate division WWE3 bacterium</name>
    <dbReference type="NCBI Taxonomy" id="2053526"/>
    <lineage>
        <taxon>Bacteria</taxon>
        <taxon>Katanobacteria</taxon>
    </lineage>
</organism>
<dbReference type="Proteomes" id="UP000886106">
    <property type="component" value="Unassembled WGS sequence"/>
</dbReference>
<dbReference type="Gene3D" id="3.30.1140.32">
    <property type="entry name" value="Ribosomal protein S3, C-terminal domain"/>
    <property type="match status" value="1"/>
</dbReference>
<feature type="non-terminal residue" evidence="4">
    <location>
        <position position="1"/>
    </location>
</feature>
<dbReference type="GO" id="GO:0005840">
    <property type="term" value="C:ribosome"/>
    <property type="evidence" value="ECO:0007669"/>
    <property type="project" value="UniProtKB-KW"/>
</dbReference>
<sequence>LTTLRANLDYGEKPAVTTYGVIGIRVWIYKKD</sequence>
<dbReference type="AlphaFoldDB" id="A0A7V5J0P9"/>
<evidence type="ECO:0000256" key="3">
    <source>
        <dbReference type="ARBA" id="ARBA00023274"/>
    </source>
</evidence>
<comment type="caution">
    <text evidence="4">The sequence shown here is derived from an EMBL/GenBank/DDBJ whole genome shotgun (WGS) entry which is preliminary data.</text>
</comment>
<proteinExistence type="inferred from homology"/>
<dbReference type="EMBL" id="DRNS01000069">
    <property type="protein sequence ID" value="HHH14258.1"/>
    <property type="molecule type" value="Genomic_DNA"/>
</dbReference>